<evidence type="ECO:0000259" key="6">
    <source>
        <dbReference type="PROSITE" id="PS51379"/>
    </source>
</evidence>
<dbReference type="AlphaFoldDB" id="A0A151AZB4"/>
<keyword evidence="8" id="KW-1185">Reference proteome</keyword>
<name>A0A151AZB4_9FIRM</name>
<evidence type="ECO:0000256" key="5">
    <source>
        <dbReference type="SAM" id="MobiDB-lite"/>
    </source>
</evidence>
<dbReference type="PANTHER" id="PTHR43687:SF1">
    <property type="entry name" value="FERREDOXIN III"/>
    <property type="match status" value="1"/>
</dbReference>
<dbReference type="Proteomes" id="UP000075670">
    <property type="component" value="Unassembled WGS sequence"/>
</dbReference>
<dbReference type="InterPro" id="IPR017896">
    <property type="entry name" value="4Fe4S_Fe-S-bd"/>
</dbReference>
<evidence type="ECO:0000256" key="2">
    <source>
        <dbReference type="ARBA" id="ARBA00022723"/>
    </source>
</evidence>
<dbReference type="GO" id="GO:0016491">
    <property type="term" value="F:oxidoreductase activity"/>
    <property type="evidence" value="ECO:0007669"/>
    <property type="project" value="UniProtKB-KW"/>
</dbReference>
<dbReference type="Pfam" id="PF00037">
    <property type="entry name" value="Fer4"/>
    <property type="match status" value="1"/>
</dbReference>
<dbReference type="Pfam" id="PF12838">
    <property type="entry name" value="Fer4_7"/>
    <property type="match status" value="1"/>
</dbReference>
<sequence>MRPAFIQEWGVGELDLETLASALTGLGQVRLRTEKCIRTLSPWATCQRCLEVCPVDGIELQNGRPGLKECRRCGLCAVACPTGALEDPEQTHAFILARGQEIIAATGQVIFSCTRGQEKSLPQGFFMVPCLGAVAPEIMVALAARGKTGFRYRPEDCAACPWGEKGQELFKASFAWAQRTLAALGLPHDRLVQGTTLTPAPAPKHREGQASRAAPAAMGRREFFRSLVRGIKVPGVKAATPAPGPDTKQAVFPGERMSILREALQRVRPETGYPARARLPLASLELAGPCYLCNICSRLCPAGALTLGEGELRFIPARCNHCGLCLAVCPQHSLTWGEDMAIEAVADEANFNLATAGEHLCATCGKTFQASAGATECLRCYLTRNLPGPG</sequence>
<keyword evidence="1" id="KW-0004">4Fe-4S</keyword>
<evidence type="ECO:0000313" key="7">
    <source>
        <dbReference type="EMBL" id="KYH32994.1"/>
    </source>
</evidence>
<proteinExistence type="predicted"/>
<evidence type="ECO:0000256" key="1">
    <source>
        <dbReference type="ARBA" id="ARBA00022485"/>
    </source>
</evidence>
<dbReference type="SUPFAM" id="SSF54862">
    <property type="entry name" value="4Fe-4S ferredoxins"/>
    <property type="match status" value="2"/>
</dbReference>
<protein>
    <submittedName>
        <fullName evidence="7">NAD(P)H-quinone oxidoreductase subunit I</fullName>
        <ecNumber evidence="7">1.6.5.11</ecNumber>
    </submittedName>
</protein>
<dbReference type="EC" id="1.6.5.11" evidence="7"/>
<dbReference type="GO" id="GO:0046872">
    <property type="term" value="F:metal ion binding"/>
    <property type="evidence" value="ECO:0007669"/>
    <property type="project" value="UniProtKB-KW"/>
</dbReference>
<feature type="domain" description="4Fe-4S ferredoxin-type" evidence="6">
    <location>
        <begin position="310"/>
        <end position="339"/>
    </location>
</feature>
<dbReference type="PANTHER" id="PTHR43687">
    <property type="entry name" value="ADENYLYLSULFATE REDUCTASE, BETA SUBUNIT"/>
    <property type="match status" value="1"/>
</dbReference>
<keyword evidence="7" id="KW-0560">Oxidoreductase</keyword>
<feature type="region of interest" description="Disordered" evidence="5">
    <location>
        <begin position="194"/>
        <end position="213"/>
    </location>
</feature>
<organism evidence="7 8">
    <name type="scientific">Moorella mulderi DSM 14980</name>
    <dbReference type="NCBI Taxonomy" id="1122241"/>
    <lineage>
        <taxon>Bacteria</taxon>
        <taxon>Bacillati</taxon>
        <taxon>Bacillota</taxon>
        <taxon>Clostridia</taxon>
        <taxon>Neomoorellales</taxon>
        <taxon>Neomoorellaceae</taxon>
        <taxon>Neomoorella</taxon>
    </lineage>
</organism>
<dbReference type="PATRIC" id="fig|1122241.3.peg.815"/>
<dbReference type="Gene3D" id="3.30.70.20">
    <property type="match status" value="2"/>
</dbReference>
<evidence type="ECO:0000313" key="8">
    <source>
        <dbReference type="Proteomes" id="UP000075670"/>
    </source>
</evidence>
<reference evidence="7 8" key="1">
    <citation type="submission" date="2016-02" db="EMBL/GenBank/DDBJ databases">
        <title>Genome sequence of Moorella mulderi DSM 14980.</title>
        <authorList>
            <person name="Poehlein A."/>
            <person name="Daniel R."/>
        </authorList>
    </citation>
    <scope>NUCLEOTIDE SEQUENCE [LARGE SCALE GENOMIC DNA]</scope>
    <source>
        <strain evidence="7 8">DSM 14980</strain>
    </source>
</reference>
<keyword evidence="4" id="KW-0411">Iron-sulfur</keyword>
<evidence type="ECO:0000256" key="4">
    <source>
        <dbReference type="ARBA" id="ARBA00023014"/>
    </source>
</evidence>
<dbReference type="PROSITE" id="PS00198">
    <property type="entry name" value="4FE4S_FER_1"/>
    <property type="match status" value="3"/>
</dbReference>
<accession>A0A151AZB4</accession>
<dbReference type="InterPro" id="IPR017900">
    <property type="entry name" value="4Fe4S_Fe_S_CS"/>
</dbReference>
<comment type="caution">
    <text evidence="7">The sequence shown here is derived from an EMBL/GenBank/DDBJ whole genome shotgun (WGS) entry which is preliminary data.</text>
</comment>
<dbReference type="EMBL" id="LTBC01000002">
    <property type="protein sequence ID" value="KYH32994.1"/>
    <property type="molecule type" value="Genomic_DNA"/>
</dbReference>
<dbReference type="InterPro" id="IPR050572">
    <property type="entry name" value="Fe-S_Ferredoxin"/>
</dbReference>
<dbReference type="GO" id="GO:0051539">
    <property type="term" value="F:4 iron, 4 sulfur cluster binding"/>
    <property type="evidence" value="ECO:0007669"/>
    <property type="project" value="UniProtKB-KW"/>
</dbReference>
<evidence type="ECO:0000256" key="3">
    <source>
        <dbReference type="ARBA" id="ARBA00023004"/>
    </source>
</evidence>
<gene>
    <name evidence="7" type="primary">ndhI_3</name>
    <name evidence="7" type="ORF">MOMUL_07720</name>
</gene>
<keyword evidence="2" id="KW-0479">Metal-binding</keyword>
<keyword evidence="3" id="KW-0408">Iron</keyword>
<dbReference type="PROSITE" id="PS51379">
    <property type="entry name" value="4FE4S_FER_2"/>
    <property type="match status" value="2"/>
</dbReference>
<feature type="domain" description="4Fe-4S ferredoxin-type" evidence="6">
    <location>
        <begin position="63"/>
        <end position="90"/>
    </location>
</feature>